<dbReference type="InterPro" id="IPR001134">
    <property type="entry name" value="Netrin_domain"/>
</dbReference>
<feature type="binding site" evidence="4">
    <location>
        <position position="24"/>
    </location>
    <ligand>
        <name>Zn(2+)</name>
        <dbReference type="ChEBI" id="CHEBI:29105"/>
        <note>ligand shared with metalloproteinase partner</note>
    </ligand>
</feature>
<feature type="disulfide bond" evidence="5">
    <location>
        <begin position="24"/>
        <end position="93"/>
    </location>
</feature>
<dbReference type="EnsemblMetazoa" id="G17244.1">
    <property type="protein sequence ID" value="G17244.1:cds"/>
    <property type="gene ID" value="G17244"/>
</dbReference>
<evidence type="ECO:0000256" key="1">
    <source>
        <dbReference type="ARBA" id="ARBA00004613"/>
    </source>
</evidence>
<feature type="chain" id="PRO_5036467550" description="NTR domain-containing protein" evidence="6">
    <location>
        <begin position="24"/>
        <end position="146"/>
    </location>
</feature>
<keyword evidence="3 5" id="KW-1015">Disulfide bond</keyword>
<evidence type="ECO:0000259" key="7">
    <source>
        <dbReference type="PROSITE" id="PS50189"/>
    </source>
</evidence>
<dbReference type="GO" id="GO:0005615">
    <property type="term" value="C:extracellular space"/>
    <property type="evidence" value="ECO:0007669"/>
    <property type="project" value="TreeGrafter"/>
</dbReference>
<evidence type="ECO:0000256" key="4">
    <source>
        <dbReference type="PIRSR" id="PIRSR601820-1"/>
    </source>
</evidence>
<keyword evidence="4" id="KW-0862">Zinc</keyword>
<dbReference type="PANTHER" id="PTHR11844">
    <property type="entry name" value="METALLOPROTEASE INHIBITOR"/>
    <property type="match status" value="1"/>
</dbReference>
<name>A0A8W8J6B2_MAGGI</name>
<protein>
    <recommendedName>
        <fullName evidence="7">NTR domain-containing protein</fullName>
    </recommendedName>
</protein>
<evidence type="ECO:0000256" key="2">
    <source>
        <dbReference type="ARBA" id="ARBA00022525"/>
    </source>
</evidence>
<keyword evidence="2" id="KW-0964">Secreted</keyword>
<feature type="domain" description="NTR" evidence="7">
    <location>
        <begin position="24"/>
        <end position="146"/>
    </location>
</feature>
<dbReference type="Pfam" id="PF00965">
    <property type="entry name" value="TIMP"/>
    <property type="match status" value="1"/>
</dbReference>
<dbReference type="AlphaFoldDB" id="A0A8W8J6B2"/>
<dbReference type="Proteomes" id="UP000005408">
    <property type="component" value="Unassembled WGS sequence"/>
</dbReference>
<reference evidence="8" key="1">
    <citation type="submission" date="2022-08" db="UniProtKB">
        <authorList>
            <consortium name="EnsemblMetazoa"/>
        </authorList>
    </citation>
    <scope>IDENTIFICATION</scope>
    <source>
        <strain evidence="8">05x7-T-G4-1.051#20</strain>
    </source>
</reference>
<dbReference type="PANTHER" id="PTHR11844:SF33">
    <property type="entry name" value="TISSUE INHIBITOR OF METALLOPROTEINASE"/>
    <property type="match status" value="1"/>
</dbReference>
<dbReference type="GO" id="GO:0002020">
    <property type="term" value="F:protease binding"/>
    <property type="evidence" value="ECO:0007669"/>
    <property type="project" value="TreeGrafter"/>
</dbReference>
<dbReference type="Gene3D" id="2.40.50.120">
    <property type="match status" value="1"/>
</dbReference>
<feature type="signal peptide" evidence="6">
    <location>
        <begin position="1"/>
        <end position="23"/>
    </location>
</feature>
<comment type="subcellular location">
    <subcellularLocation>
        <location evidence="1">Secreted</location>
    </subcellularLocation>
</comment>
<sequence>MKSTFGACLSMSLVLLTLRSVSGCTCMPVTLHGSYKSSDFVLVGRVIYKDATQNYRNGNTYYDVEVLRVLKQDGIEIGTPVTRITTRSADSLCGVYLEVGQVYILNGFKGDSGLRISTCSMMSRGPVCQKMLGFVYDTLDTLQSLA</sequence>
<keyword evidence="6" id="KW-0732">Signal</keyword>
<dbReference type="InterPro" id="IPR008993">
    <property type="entry name" value="TIMP-like_OB-fold"/>
</dbReference>
<evidence type="ECO:0000256" key="6">
    <source>
        <dbReference type="SAM" id="SignalP"/>
    </source>
</evidence>
<evidence type="ECO:0000313" key="9">
    <source>
        <dbReference type="Proteomes" id="UP000005408"/>
    </source>
</evidence>
<evidence type="ECO:0000313" key="8">
    <source>
        <dbReference type="EnsemblMetazoa" id="G17244.1:cds"/>
    </source>
</evidence>
<evidence type="ECO:0000256" key="5">
    <source>
        <dbReference type="PIRSR" id="PIRSR601820-3"/>
    </source>
</evidence>
<organism evidence="8 9">
    <name type="scientific">Magallana gigas</name>
    <name type="common">Pacific oyster</name>
    <name type="synonym">Crassostrea gigas</name>
    <dbReference type="NCBI Taxonomy" id="29159"/>
    <lineage>
        <taxon>Eukaryota</taxon>
        <taxon>Metazoa</taxon>
        <taxon>Spiralia</taxon>
        <taxon>Lophotrochozoa</taxon>
        <taxon>Mollusca</taxon>
        <taxon>Bivalvia</taxon>
        <taxon>Autobranchia</taxon>
        <taxon>Pteriomorphia</taxon>
        <taxon>Ostreida</taxon>
        <taxon>Ostreoidea</taxon>
        <taxon>Ostreidae</taxon>
        <taxon>Magallana</taxon>
    </lineage>
</organism>
<feature type="disulfide bond" evidence="5">
    <location>
        <begin position="26"/>
        <end position="119"/>
    </location>
</feature>
<dbReference type="GO" id="GO:0046872">
    <property type="term" value="F:metal ion binding"/>
    <property type="evidence" value="ECO:0007669"/>
    <property type="project" value="UniProtKB-KW"/>
</dbReference>
<dbReference type="SUPFAM" id="SSF50242">
    <property type="entry name" value="TIMP-like"/>
    <property type="match status" value="1"/>
</dbReference>
<proteinExistence type="predicted"/>
<accession>A0A8W8J6B2</accession>
<dbReference type="GO" id="GO:0031012">
    <property type="term" value="C:extracellular matrix"/>
    <property type="evidence" value="ECO:0007669"/>
    <property type="project" value="TreeGrafter"/>
</dbReference>
<dbReference type="GO" id="GO:0008191">
    <property type="term" value="F:metalloendopeptidase inhibitor activity"/>
    <property type="evidence" value="ECO:0007669"/>
    <property type="project" value="InterPro"/>
</dbReference>
<dbReference type="PROSITE" id="PS50189">
    <property type="entry name" value="NTR"/>
    <property type="match status" value="1"/>
</dbReference>
<dbReference type="GO" id="GO:0051045">
    <property type="term" value="P:negative regulation of membrane protein ectodomain proteolysis"/>
    <property type="evidence" value="ECO:0007669"/>
    <property type="project" value="TreeGrafter"/>
</dbReference>
<dbReference type="InterPro" id="IPR001820">
    <property type="entry name" value="TIMP"/>
</dbReference>
<keyword evidence="4" id="KW-0479">Metal-binding</keyword>
<evidence type="ECO:0000256" key="3">
    <source>
        <dbReference type="ARBA" id="ARBA00023157"/>
    </source>
</evidence>
<keyword evidence="9" id="KW-1185">Reference proteome</keyword>